<dbReference type="PANTHER" id="PTHR30177:SF33">
    <property type="entry name" value="POSSIBLE OSMOPROTECTANT (GLYCINE BETAINE_CARNITINE_CHOLINE_L-PROLINE) TRANSPORT INTEGRAL MEMBRANE PROTEIN ABC TRANSPORTER PROZ"/>
    <property type="match status" value="1"/>
</dbReference>
<dbReference type="InterPro" id="IPR051204">
    <property type="entry name" value="ABC_transp_perm/SBD"/>
</dbReference>
<evidence type="ECO:0000259" key="7">
    <source>
        <dbReference type="PROSITE" id="PS50928"/>
    </source>
</evidence>
<evidence type="ECO:0000256" key="3">
    <source>
        <dbReference type="ARBA" id="ARBA00022692"/>
    </source>
</evidence>
<dbReference type="Gene3D" id="1.10.3720.10">
    <property type="entry name" value="MetI-like"/>
    <property type="match status" value="1"/>
</dbReference>
<keyword evidence="5 6" id="KW-0472">Membrane</keyword>
<proteinExistence type="inferred from homology"/>
<dbReference type="Pfam" id="PF00528">
    <property type="entry name" value="BPD_transp_1"/>
    <property type="match status" value="1"/>
</dbReference>
<dbReference type="EMBL" id="QXGK01000006">
    <property type="protein sequence ID" value="RSX57198.1"/>
    <property type="molecule type" value="Genomic_DNA"/>
</dbReference>
<keyword evidence="4 6" id="KW-1133">Transmembrane helix</keyword>
<evidence type="ECO:0000256" key="6">
    <source>
        <dbReference type="RuleBase" id="RU363032"/>
    </source>
</evidence>
<evidence type="ECO:0000313" key="9">
    <source>
        <dbReference type="Proteomes" id="UP000287470"/>
    </source>
</evidence>
<evidence type="ECO:0000256" key="1">
    <source>
        <dbReference type="ARBA" id="ARBA00004141"/>
    </source>
</evidence>
<protein>
    <submittedName>
        <fullName evidence="8">ABC transporter permease</fullName>
    </submittedName>
</protein>
<keyword evidence="9" id="KW-1185">Reference proteome</keyword>
<dbReference type="GO" id="GO:0005886">
    <property type="term" value="C:plasma membrane"/>
    <property type="evidence" value="ECO:0007669"/>
    <property type="project" value="UniProtKB-SubCell"/>
</dbReference>
<dbReference type="PROSITE" id="PS50928">
    <property type="entry name" value="ABC_TM1"/>
    <property type="match status" value="1"/>
</dbReference>
<dbReference type="InterPro" id="IPR035906">
    <property type="entry name" value="MetI-like_sf"/>
</dbReference>
<dbReference type="AlphaFoldDB" id="A0A430FUQ5"/>
<keyword evidence="2 6" id="KW-0813">Transport</keyword>
<sequence>MNDSYAQVLTWLADPANWAGPTGIIARTGIYLGHCLLTLAIASLIGIPLGLWVGHTGRLRAVMVPLTGALRSLPTLGFLSALSLTMGLGLGAPLVALTTLAVAPILAGTYAGVESVDHELVDASRAIGFTEWQILTRVEIPLAMPIVVSGLRSAAVQILATWTVAAYLPIEGLGRYLIDGLAMHDYTQMLAGSAIVIVLELAANALFGALEKASAAAVRR</sequence>
<dbReference type="Proteomes" id="UP000287470">
    <property type="component" value="Unassembled WGS sequence"/>
</dbReference>
<evidence type="ECO:0000256" key="2">
    <source>
        <dbReference type="ARBA" id="ARBA00022448"/>
    </source>
</evidence>
<accession>A0A430FUQ5</accession>
<feature type="transmembrane region" description="Helical" evidence="6">
    <location>
        <begin position="73"/>
        <end position="97"/>
    </location>
</feature>
<comment type="subcellular location">
    <subcellularLocation>
        <location evidence="6">Cell membrane</location>
        <topology evidence="6">Multi-pass membrane protein</topology>
    </subcellularLocation>
    <subcellularLocation>
        <location evidence="1">Membrane</location>
        <topology evidence="1">Multi-pass membrane protein</topology>
    </subcellularLocation>
</comment>
<dbReference type="InterPro" id="IPR000515">
    <property type="entry name" value="MetI-like"/>
</dbReference>
<keyword evidence="3 6" id="KW-0812">Transmembrane</keyword>
<dbReference type="CDD" id="cd06261">
    <property type="entry name" value="TM_PBP2"/>
    <property type="match status" value="1"/>
</dbReference>
<gene>
    <name evidence="8" type="ORF">D2E24_0791</name>
</gene>
<feature type="domain" description="ABC transmembrane type-1" evidence="7">
    <location>
        <begin position="28"/>
        <end position="207"/>
    </location>
</feature>
<evidence type="ECO:0000256" key="4">
    <source>
        <dbReference type="ARBA" id="ARBA00022989"/>
    </source>
</evidence>
<name>A0A430FUQ5_9BIFI</name>
<dbReference type="RefSeq" id="WP_125968059.1">
    <property type="nucleotide sequence ID" value="NZ_QXGK01000006.1"/>
</dbReference>
<feature type="transmembrane region" description="Helical" evidence="6">
    <location>
        <begin position="190"/>
        <end position="210"/>
    </location>
</feature>
<dbReference type="SUPFAM" id="SSF161098">
    <property type="entry name" value="MetI-like"/>
    <property type="match status" value="1"/>
</dbReference>
<evidence type="ECO:0000256" key="5">
    <source>
        <dbReference type="ARBA" id="ARBA00023136"/>
    </source>
</evidence>
<evidence type="ECO:0000313" key="8">
    <source>
        <dbReference type="EMBL" id="RSX57198.1"/>
    </source>
</evidence>
<dbReference type="GO" id="GO:0055085">
    <property type="term" value="P:transmembrane transport"/>
    <property type="evidence" value="ECO:0007669"/>
    <property type="project" value="InterPro"/>
</dbReference>
<comment type="similarity">
    <text evidence="6">Belongs to the binding-protein-dependent transport system permease family.</text>
</comment>
<comment type="caution">
    <text evidence="8">The sequence shown here is derived from an EMBL/GenBank/DDBJ whole genome shotgun (WGS) entry which is preliminary data.</text>
</comment>
<dbReference type="PANTHER" id="PTHR30177">
    <property type="entry name" value="GLYCINE BETAINE/L-PROLINE TRANSPORT SYSTEM PERMEASE PROTEIN PROW"/>
    <property type="match status" value="1"/>
</dbReference>
<organism evidence="8 9">
    <name type="scientific">Bifidobacterium samirii</name>
    <dbReference type="NCBI Taxonomy" id="2306974"/>
    <lineage>
        <taxon>Bacteria</taxon>
        <taxon>Bacillati</taxon>
        <taxon>Actinomycetota</taxon>
        <taxon>Actinomycetes</taxon>
        <taxon>Bifidobacteriales</taxon>
        <taxon>Bifidobacteriaceae</taxon>
        <taxon>Bifidobacterium</taxon>
    </lineage>
</organism>
<feature type="transmembrane region" description="Helical" evidence="6">
    <location>
        <begin position="31"/>
        <end position="53"/>
    </location>
</feature>
<dbReference type="OrthoDB" id="5244012at2"/>
<dbReference type="GO" id="GO:0031460">
    <property type="term" value="P:glycine betaine transport"/>
    <property type="evidence" value="ECO:0007669"/>
    <property type="project" value="TreeGrafter"/>
</dbReference>
<reference evidence="8 9" key="1">
    <citation type="submission" date="2018-09" db="EMBL/GenBank/DDBJ databases">
        <title>Characterization of the phylogenetic diversity of five novel species belonging to the genus Bifidobacterium.</title>
        <authorList>
            <person name="Lugli G.A."/>
            <person name="Duranti S."/>
            <person name="Milani C."/>
        </authorList>
    </citation>
    <scope>NUCLEOTIDE SEQUENCE [LARGE SCALE GENOMIC DNA]</scope>
    <source>
        <strain evidence="8 9">2033B</strain>
    </source>
</reference>